<evidence type="ECO:0000256" key="1">
    <source>
        <dbReference type="ARBA" id="ARBA00001913"/>
    </source>
</evidence>
<keyword evidence="9" id="KW-0326">Glycosidase</keyword>
<dbReference type="RefSeq" id="XP_018128485.1">
    <property type="nucleotide sequence ID" value="XM_018275687.2"/>
</dbReference>
<feature type="compositionally biased region" description="Basic and acidic residues" evidence="11">
    <location>
        <begin position="758"/>
        <end position="772"/>
    </location>
</feature>
<evidence type="ECO:0000256" key="11">
    <source>
        <dbReference type="SAM" id="MobiDB-lite"/>
    </source>
</evidence>
<dbReference type="InterPro" id="IPR012341">
    <property type="entry name" value="6hp_glycosidase-like_sf"/>
</dbReference>
<evidence type="ECO:0000313" key="13">
    <source>
        <dbReference type="Proteomes" id="UP000091956"/>
    </source>
</evidence>
<name>A0A1B8GFZ7_9PEZI</name>
<dbReference type="EMBL" id="KV460241">
    <property type="protein sequence ID" value="OBT94752.1"/>
    <property type="molecule type" value="Genomic_DNA"/>
</dbReference>
<dbReference type="Proteomes" id="UP000091956">
    <property type="component" value="Unassembled WGS sequence"/>
</dbReference>
<feature type="region of interest" description="Disordered" evidence="11">
    <location>
        <begin position="462"/>
        <end position="487"/>
    </location>
</feature>
<keyword evidence="5 8" id="KW-1015">Disulfide bond</keyword>
<dbReference type="GO" id="GO:0016020">
    <property type="term" value="C:membrane"/>
    <property type="evidence" value="ECO:0007669"/>
    <property type="project" value="InterPro"/>
</dbReference>
<feature type="coiled-coil region" evidence="10">
    <location>
        <begin position="645"/>
        <end position="684"/>
    </location>
</feature>
<feature type="active site" evidence="6">
    <location>
        <position position="491"/>
    </location>
</feature>
<dbReference type="InterPro" id="IPR001382">
    <property type="entry name" value="Glyco_hydro_47"/>
</dbReference>
<dbReference type="Pfam" id="PF01532">
    <property type="entry name" value="Glyco_hydro_47"/>
    <property type="match status" value="1"/>
</dbReference>
<dbReference type="GO" id="GO:0005783">
    <property type="term" value="C:endoplasmic reticulum"/>
    <property type="evidence" value="ECO:0007669"/>
    <property type="project" value="TreeGrafter"/>
</dbReference>
<dbReference type="SUPFAM" id="SSF48225">
    <property type="entry name" value="Seven-hairpin glycosidases"/>
    <property type="match status" value="1"/>
</dbReference>
<comment type="pathway">
    <text evidence="2">Protein modification; protein glycosylation.</text>
</comment>
<evidence type="ECO:0000256" key="7">
    <source>
        <dbReference type="PIRSR" id="PIRSR601382-2"/>
    </source>
</evidence>
<keyword evidence="7" id="KW-0106">Calcium</keyword>
<keyword evidence="10" id="KW-0175">Coiled coil</keyword>
<evidence type="ECO:0000256" key="9">
    <source>
        <dbReference type="RuleBase" id="RU361193"/>
    </source>
</evidence>
<dbReference type="UniPathway" id="UPA00378"/>
<feature type="active site" evidence="6">
    <location>
        <position position="806"/>
    </location>
</feature>
<protein>
    <recommendedName>
        <fullName evidence="9">alpha-1,2-Mannosidase</fullName>
        <ecNumber evidence="9">3.2.1.-</ecNumber>
    </recommendedName>
</protein>
<dbReference type="GO" id="GO:0004571">
    <property type="term" value="F:mannosyl-oligosaccharide 1,2-alpha-mannosidase activity"/>
    <property type="evidence" value="ECO:0007669"/>
    <property type="project" value="InterPro"/>
</dbReference>
<feature type="binding site" evidence="7">
    <location>
        <position position="894"/>
    </location>
    <ligand>
        <name>Ca(2+)</name>
        <dbReference type="ChEBI" id="CHEBI:29108"/>
    </ligand>
</feature>
<evidence type="ECO:0000256" key="8">
    <source>
        <dbReference type="PIRSR" id="PIRSR601382-3"/>
    </source>
</evidence>
<reference evidence="12 13" key="1">
    <citation type="submission" date="2016-03" db="EMBL/GenBank/DDBJ databases">
        <title>Comparative genomics of Pseudogymnoascus destructans, the fungus causing white-nose syndrome of bats.</title>
        <authorList>
            <person name="Palmer J.M."/>
            <person name="Drees K.P."/>
            <person name="Foster J.T."/>
            <person name="Lindner D.L."/>
        </authorList>
    </citation>
    <scope>NUCLEOTIDE SEQUENCE [LARGE SCALE GENOMIC DNA]</scope>
    <source>
        <strain evidence="12 13">UAMH 10579</strain>
    </source>
</reference>
<keyword evidence="13" id="KW-1185">Reference proteome</keyword>
<evidence type="ECO:0000313" key="12">
    <source>
        <dbReference type="EMBL" id="OBT94752.1"/>
    </source>
</evidence>
<evidence type="ECO:0000256" key="10">
    <source>
        <dbReference type="SAM" id="Coils"/>
    </source>
</evidence>
<dbReference type="GeneID" id="28839620"/>
<feature type="region of interest" description="Disordered" evidence="11">
    <location>
        <begin position="33"/>
        <end position="67"/>
    </location>
</feature>
<reference evidence="13" key="2">
    <citation type="journal article" date="2018" name="Nat. Commun.">
        <title>Extreme sensitivity to ultraviolet light in the fungal pathogen causing white-nose syndrome of bats.</title>
        <authorList>
            <person name="Palmer J.M."/>
            <person name="Drees K.P."/>
            <person name="Foster J.T."/>
            <person name="Lindner D.L."/>
        </authorList>
    </citation>
    <scope>NUCLEOTIDE SEQUENCE [LARGE SCALE GENOMIC DNA]</scope>
    <source>
        <strain evidence="13">UAMH 10579</strain>
    </source>
</reference>
<feature type="disulfide bond" evidence="8">
    <location>
        <begin position="567"/>
        <end position="596"/>
    </location>
</feature>
<dbReference type="PANTHER" id="PTHR11742:SF103">
    <property type="entry name" value="ENDOPLASMIC RETICULUM MANNOSIDASE MNL2-RELATED"/>
    <property type="match status" value="1"/>
</dbReference>
<dbReference type="GO" id="GO:0005975">
    <property type="term" value="P:carbohydrate metabolic process"/>
    <property type="evidence" value="ECO:0007669"/>
    <property type="project" value="InterPro"/>
</dbReference>
<dbReference type="PANTHER" id="PTHR11742">
    <property type="entry name" value="MANNOSYL-OLIGOSACCHARIDE ALPHA-1,2-MANNOSIDASE-RELATED"/>
    <property type="match status" value="1"/>
</dbReference>
<dbReference type="OrthoDB" id="10052040at2759"/>
<dbReference type="GO" id="GO:0036503">
    <property type="term" value="P:ERAD pathway"/>
    <property type="evidence" value="ECO:0007669"/>
    <property type="project" value="UniProtKB-ARBA"/>
</dbReference>
<keyword evidence="4 9" id="KW-0378">Hydrolase</keyword>
<sequence>MFRIRRYRLFLVFSAILVFTFYNFWQTQPEAQAARPKSFGTSSSSPYGDAGKSSGQNGDSNGAEGRDPVKVVDIQGIAHSNDPLPVTAVKATSAKPVLAENTQVVANGVPIVDLEPISTKPPVAVNTPVVANGEPVIEPEPSTNEALAAIQTAPPTPITPPNPAAITYDDTVDESGKEETIHWEKQTEYYPIAPGDLIRLPSGTPKKMPRIQFDFPEESVEARSLREERRDLVRDEFLHAWQGYKKYAWGHDEVGPVKGGFRDPFCGWAATIVDSLDTLWIMGLKDEFEEALETVEKIDFTTSPKTSIPVFETTIRYLGGLLGAYDISAAKYPVLLTKATELGEILMSIFDTPNRMPVLHYRWQPHSASERHRAAGSSNFAELGSLTMEFTRLAQLTGEHKYYDAVARITNALVEWQERGTEIKGIFPDSVDASGCNATYVPPEEKSSTPSQNATEKLIPRRPFTEEEICRPQGLTPGPQRQSFSMGGGQDSTYEYFSKMHLLLGGLETTYSTLYTNTMDAIRSHLLYRPLIPGGRNVLFSGKVQVNPYLPDDKNHEKIYEVTHLTCFIGGMVGMGAKLFGLDDDLSIAAKLADGCVWAYEATKSGVMPEDARAVPCEDPLDCEWDEERYYKYLDPRWSLREGEIEEYEKEKVRKEKVRLEMAEKKAKEEKEEKARLEQEAKEKPLMAEADAVLSRANGTTASYSLGGSAPPAANINRKRAISTNSTVVSTDEKDEALPEIPYVAPSKTSTPGVPVNPHERNLPSGREDPYRPLSHEEYISDLLERNNLPLGFARVEGDRYILRPEAIESVFYLHRITGSPTWSTKGWGMFESIINGTRTSIGHSAFSGVNREKGMGHKQDSMESFWLAETLKYFYLLYSEPGVVSLDEWVLNTEAHVFKRPS</sequence>
<dbReference type="InterPro" id="IPR036026">
    <property type="entry name" value="Seven-hairpin_glycosidases"/>
</dbReference>
<dbReference type="GO" id="GO:0005509">
    <property type="term" value="F:calcium ion binding"/>
    <property type="evidence" value="ECO:0007669"/>
    <property type="project" value="InterPro"/>
</dbReference>
<feature type="active site" description="Proton donor" evidence="6">
    <location>
        <position position="312"/>
    </location>
</feature>
<dbReference type="EC" id="3.2.1.-" evidence="9"/>
<evidence type="ECO:0000256" key="4">
    <source>
        <dbReference type="ARBA" id="ARBA00022801"/>
    </source>
</evidence>
<feature type="region of interest" description="Disordered" evidence="11">
    <location>
        <begin position="743"/>
        <end position="772"/>
    </location>
</feature>
<accession>A0A1B8GFZ7</accession>
<comment type="similarity">
    <text evidence="3 9">Belongs to the glycosyl hydrolase 47 family.</text>
</comment>
<feature type="active site" description="Proton donor" evidence="6">
    <location>
        <position position="610"/>
    </location>
</feature>
<dbReference type="AlphaFoldDB" id="A0A1B8GFZ7"/>
<dbReference type="Gene3D" id="1.50.10.10">
    <property type="match status" value="2"/>
</dbReference>
<dbReference type="STRING" id="342668.A0A1B8GFZ7"/>
<evidence type="ECO:0000256" key="6">
    <source>
        <dbReference type="PIRSR" id="PIRSR601382-1"/>
    </source>
</evidence>
<evidence type="ECO:0000256" key="3">
    <source>
        <dbReference type="ARBA" id="ARBA00007658"/>
    </source>
</evidence>
<organism evidence="12 13">
    <name type="scientific">Pseudogymnoascus verrucosus</name>
    <dbReference type="NCBI Taxonomy" id="342668"/>
    <lineage>
        <taxon>Eukaryota</taxon>
        <taxon>Fungi</taxon>
        <taxon>Dikarya</taxon>
        <taxon>Ascomycota</taxon>
        <taxon>Pezizomycotina</taxon>
        <taxon>Leotiomycetes</taxon>
        <taxon>Thelebolales</taxon>
        <taxon>Thelebolaceae</taxon>
        <taxon>Pseudogymnoascus</taxon>
    </lineage>
</organism>
<dbReference type="PRINTS" id="PR00747">
    <property type="entry name" value="GLYHDRLASE47"/>
</dbReference>
<gene>
    <name evidence="12" type="ORF">VE01_06234</name>
</gene>
<evidence type="ECO:0000256" key="2">
    <source>
        <dbReference type="ARBA" id="ARBA00004922"/>
    </source>
</evidence>
<comment type="cofactor">
    <cofactor evidence="1 7">
        <name>Ca(2+)</name>
        <dbReference type="ChEBI" id="CHEBI:29108"/>
    </cofactor>
</comment>
<keyword evidence="7" id="KW-0479">Metal-binding</keyword>
<evidence type="ECO:0000256" key="5">
    <source>
        <dbReference type="ARBA" id="ARBA00023157"/>
    </source>
</evidence>
<proteinExistence type="inferred from homology"/>
<dbReference type="InterPro" id="IPR050749">
    <property type="entry name" value="Glycosyl_Hydrolase_47"/>
</dbReference>